<dbReference type="AlphaFoldDB" id="A0A933L5P1"/>
<accession>A0A933L5P1</accession>
<dbReference type="EMBL" id="JACRAF010000038">
    <property type="protein sequence ID" value="MBI4922765.1"/>
    <property type="molecule type" value="Genomic_DNA"/>
</dbReference>
<organism evidence="2 3">
    <name type="scientific">Devosia nanyangense</name>
    <dbReference type="NCBI Taxonomy" id="1228055"/>
    <lineage>
        <taxon>Bacteria</taxon>
        <taxon>Pseudomonadati</taxon>
        <taxon>Pseudomonadota</taxon>
        <taxon>Alphaproteobacteria</taxon>
        <taxon>Hyphomicrobiales</taxon>
        <taxon>Devosiaceae</taxon>
        <taxon>Devosia</taxon>
    </lineage>
</organism>
<feature type="domain" description="RES" evidence="1">
    <location>
        <begin position="45"/>
        <end position="184"/>
    </location>
</feature>
<name>A0A933L5P1_9HYPH</name>
<reference evidence="2" key="1">
    <citation type="submission" date="2020-07" db="EMBL/GenBank/DDBJ databases">
        <title>Huge and variable diversity of episymbiotic CPR bacteria and DPANN archaea in groundwater ecosystems.</title>
        <authorList>
            <person name="He C.Y."/>
            <person name="Keren R."/>
            <person name="Whittaker M."/>
            <person name="Farag I.F."/>
            <person name="Doudna J."/>
            <person name="Cate J.H.D."/>
            <person name="Banfield J.F."/>
        </authorList>
    </citation>
    <scope>NUCLEOTIDE SEQUENCE</scope>
    <source>
        <strain evidence="2">NC_groundwater_1586_Pr3_B-0.1um_66_15</strain>
    </source>
</reference>
<dbReference type="InterPro" id="IPR014914">
    <property type="entry name" value="RES_dom"/>
</dbReference>
<dbReference type="Proteomes" id="UP000782610">
    <property type="component" value="Unassembled WGS sequence"/>
</dbReference>
<proteinExistence type="predicted"/>
<evidence type="ECO:0000313" key="3">
    <source>
        <dbReference type="Proteomes" id="UP000782610"/>
    </source>
</evidence>
<gene>
    <name evidence="2" type="ORF">HY834_13545</name>
</gene>
<sequence length="203" mass="22597">MTTPLPPSDLDSLRPTITAIAKGSTFHRFYSLGDGKARYDPIYFDRGRGGRLNAPPAARYGVLYASQNIEGAFAETFLRSRGRTLVPSDLIERKGYATLRATRELAFVNLFGPGLARLGATAEVVHGGMPYDVPQAWSAAIRSMRIKPDGIAYYARHDDEQLCYAIFGPRPRSVAEVRRIEDIDQDWFYDLCQTYDVGVSPRG</sequence>
<dbReference type="Pfam" id="PF08808">
    <property type="entry name" value="RES"/>
    <property type="match status" value="1"/>
</dbReference>
<evidence type="ECO:0000259" key="1">
    <source>
        <dbReference type="Pfam" id="PF08808"/>
    </source>
</evidence>
<comment type="caution">
    <text evidence="2">The sequence shown here is derived from an EMBL/GenBank/DDBJ whole genome shotgun (WGS) entry which is preliminary data.</text>
</comment>
<evidence type="ECO:0000313" key="2">
    <source>
        <dbReference type="EMBL" id="MBI4922765.1"/>
    </source>
</evidence>
<protein>
    <submittedName>
        <fullName evidence="2">RES family NAD+ phosphorylase</fullName>
    </submittedName>
</protein>